<evidence type="ECO:0000256" key="1">
    <source>
        <dbReference type="ARBA" id="ARBA00023015"/>
    </source>
</evidence>
<name>A0AAD4SM28_9MAGN</name>
<dbReference type="InterPro" id="IPR046955">
    <property type="entry name" value="PHR1-like"/>
</dbReference>
<dbReference type="PANTHER" id="PTHR31499">
    <property type="entry name" value="MYB FAMILY TRANSCRIPTION FACTOR PHL11"/>
    <property type="match status" value="1"/>
</dbReference>
<dbReference type="GO" id="GO:0003700">
    <property type="term" value="F:DNA-binding transcription factor activity"/>
    <property type="evidence" value="ECO:0007669"/>
    <property type="project" value="InterPro"/>
</dbReference>
<dbReference type="Proteomes" id="UP001202328">
    <property type="component" value="Unassembled WGS sequence"/>
</dbReference>
<dbReference type="InterPro" id="IPR001005">
    <property type="entry name" value="SANT/Myb"/>
</dbReference>
<evidence type="ECO:0000259" key="6">
    <source>
        <dbReference type="Pfam" id="PF14379"/>
    </source>
</evidence>
<dbReference type="EMBL" id="JAJJMB010010184">
    <property type="protein sequence ID" value="KAI3910576.1"/>
    <property type="molecule type" value="Genomic_DNA"/>
</dbReference>
<feature type="region of interest" description="Disordered" evidence="4">
    <location>
        <begin position="275"/>
        <end position="303"/>
    </location>
</feature>
<keyword evidence="3" id="KW-0539">Nucleus</keyword>
<keyword evidence="8" id="KW-1185">Reference proteome</keyword>
<comment type="caution">
    <text evidence="7">The sequence shown here is derived from an EMBL/GenBank/DDBJ whole genome shotgun (WGS) entry which is preliminary data.</text>
</comment>
<feature type="domain" description="Myb-like" evidence="5">
    <location>
        <begin position="224"/>
        <end position="273"/>
    </location>
</feature>
<evidence type="ECO:0000256" key="4">
    <source>
        <dbReference type="SAM" id="MobiDB-lite"/>
    </source>
</evidence>
<sequence length="395" mass="44764">MNTQKIEYQEQNYGSLNDYPCNLPNNSLEKFGSSQESREMGMSFQSPLPVSEISLQLPNVTPAYTANTISGRFGSVSSVLYANECYMNFPQHEYQFGTLPMVSQLPQNHNPDTSYQSSEEAYSVGLTKQDDIDLHSLDTLQSVVKRRLCSNQFQSSRPCVNSYRVLQNDSLGYRNNESYPLISEGEQNSRNFLFHQDKLSQSSCSSGFVPVSPGAAISVKTRIRWTQDLHEKFVGCVNQLGGSEKATPKGILKLMQSEGLTIFHVKSHLQKYRTAKYMPESGDGKSDRRTSLDDPSPLDPKTGLQITEALRLQLDVQRRLHEQLEIQRNLQLRIEEQGKQLKKMFDEQQKKKKTLFDIQNLEIMLTEEQEPSTLEDAQVLCTGEGPNTPFHSKIS</sequence>
<keyword evidence="2" id="KW-0804">Transcription</keyword>
<keyword evidence="1" id="KW-0805">Transcription regulation</keyword>
<protein>
    <recommendedName>
        <fullName evidence="9">HTH myb-type domain-containing protein</fullName>
    </recommendedName>
</protein>
<evidence type="ECO:0000259" key="5">
    <source>
        <dbReference type="Pfam" id="PF00249"/>
    </source>
</evidence>
<dbReference type="Pfam" id="PF00249">
    <property type="entry name" value="Myb_DNA-binding"/>
    <property type="match status" value="1"/>
</dbReference>
<dbReference type="FunFam" id="1.10.10.60:FF:000002">
    <property type="entry name" value="Myb family transcription factor"/>
    <property type="match status" value="1"/>
</dbReference>
<evidence type="ECO:0000256" key="2">
    <source>
        <dbReference type="ARBA" id="ARBA00023163"/>
    </source>
</evidence>
<evidence type="ECO:0000256" key="3">
    <source>
        <dbReference type="ARBA" id="ARBA00023242"/>
    </source>
</evidence>
<dbReference type="Gene3D" id="1.10.10.60">
    <property type="entry name" value="Homeodomain-like"/>
    <property type="match status" value="1"/>
</dbReference>
<dbReference type="InterPro" id="IPR009057">
    <property type="entry name" value="Homeodomain-like_sf"/>
</dbReference>
<dbReference type="InterPro" id="IPR025756">
    <property type="entry name" value="Myb_CC_LHEQLE"/>
</dbReference>
<gene>
    <name evidence="7" type="ORF">MKW98_027858</name>
</gene>
<dbReference type="NCBIfam" id="TIGR01557">
    <property type="entry name" value="myb_SHAQKYF"/>
    <property type="match status" value="1"/>
</dbReference>
<organism evidence="7 8">
    <name type="scientific">Papaver atlanticum</name>
    <dbReference type="NCBI Taxonomy" id="357466"/>
    <lineage>
        <taxon>Eukaryota</taxon>
        <taxon>Viridiplantae</taxon>
        <taxon>Streptophyta</taxon>
        <taxon>Embryophyta</taxon>
        <taxon>Tracheophyta</taxon>
        <taxon>Spermatophyta</taxon>
        <taxon>Magnoliopsida</taxon>
        <taxon>Ranunculales</taxon>
        <taxon>Papaveraceae</taxon>
        <taxon>Papaveroideae</taxon>
        <taxon>Papaver</taxon>
    </lineage>
</organism>
<dbReference type="AlphaFoldDB" id="A0AAD4SM28"/>
<evidence type="ECO:0008006" key="9">
    <source>
        <dbReference type="Google" id="ProtNLM"/>
    </source>
</evidence>
<dbReference type="PANTHER" id="PTHR31499:SF85">
    <property type="entry name" value="TRANSCRIPTION FACTOR MYB-RELATED FAMILY"/>
    <property type="match status" value="1"/>
</dbReference>
<dbReference type="InterPro" id="IPR006447">
    <property type="entry name" value="Myb_dom_plants"/>
</dbReference>
<proteinExistence type="predicted"/>
<feature type="domain" description="MYB-CC type transcription factor LHEQLE-containing" evidence="6">
    <location>
        <begin position="304"/>
        <end position="350"/>
    </location>
</feature>
<dbReference type="Pfam" id="PF14379">
    <property type="entry name" value="Myb_CC_LHEQLE"/>
    <property type="match status" value="1"/>
</dbReference>
<dbReference type="GO" id="GO:0003677">
    <property type="term" value="F:DNA binding"/>
    <property type="evidence" value="ECO:0007669"/>
    <property type="project" value="InterPro"/>
</dbReference>
<reference evidence="7" key="1">
    <citation type="submission" date="2022-04" db="EMBL/GenBank/DDBJ databases">
        <title>A functionally conserved STORR gene fusion in Papaver species that diverged 16.8 million years ago.</title>
        <authorList>
            <person name="Catania T."/>
        </authorList>
    </citation>
    <scope>NUCLEOTIDE SEQUENCE</scope>
    <source>
        <strain evidence="7">S-188037</strain>
    </source>
</reference>
<dbReference type="SUPFAM" id="SSF46689">
    <property type="entry name" value="Homeodomain-like"/>
    <property type="match status" value="1"/>
</dbReference>
<feature type="compositionally biased region" description="Basic and acidic residues" evidence="4">
    <location>
        <begin position="282"/>
        <end position="292"/>
    </location>
</feature>
<accession>A0AAD4SM28</accession>
<evidence type="ECO:0000313" key="8">
    <source>
        <dbReference type="Proteomes" id="UP001202328"/>
    </source>
</evidence>
<evidence type="ECO:0000313" key="7">
    <source>
        <dbReference type="EMBL" id="KAI3910576.1"/>
    </source>
</evidence>